<sequence length="259" mass="29380">MRMVLASTDDPAPQHIILGVPVLALPWDEAIEHLHGLIDKQSFTLITWLNAHNSNLARENARFRQALDQFLVLPDGIGVDIAARLLHGEPFPDNLNGTDFTPALLRGHTNPLRIGLLGARRSVVEKAAENLKRNAPQHEYRVISDGFFNVSDEPRILQSLAEYHPHILLVAMGVPRQELFMHEKLTAQHCVLAFGVGALFDFRAGAVLRAPIWMQKSRLEWLYRFSQEPTRLWRRYVLGNPLFLLRVLRELVMGEKAGQ</sequence>
<reference evidence="3 4" key="1">
    <citation type="submission" date="2020-07" db="EMBL/GenBank/DDBJ databases">
        <title>Genomic Encyclopedia of Type Strains, Phase IV (KMG-V): Genome sequencing to study the core and pangenomes of soil and plant-associated prokaryotes.</title>
        <authorList>
            <person name="Whitman W."/>
        </authorList>
    </citation>
    <scope>NUCLEOTIDE SEQUENCE [LARGE SCALE GENOMIC DNA]</scope>
    <source>
        <strain evidence="3 4">AN3</strain>
    </source>
</reference>
<dbReference type="GO" id="GO:0016758">
    <property type="term" value="F:hexosyltransferase activity"/>
    <property type="evidence" value="ECO:0007669"/>
    <property type="project" value="TreeGrafter"/>
</dbReference>
<keyword evidence="1" id="KW-0328">Glycosyltransferase</keyword>
<dbReference type="CDD" id="cd06533">
    <property type="entry name" value="Glyco_transf_WecG_TagA"/>
    <property type="match status" value="1"/>
</dbReference>
<name>A0A839EK84_9HYPH</name>
<dbReference type="RefSeq" id="WP_182547839.1">
    <property type="nucleotide sequence ID" value="NZ_JACGXN010000001.1"/>
</dbReference>
<evidence type="ECO:0000313" key="4">
    <source>
        <dbReference type="Proteomes" id="UP000549052"/>
    </source>
</evidence>
<dbReference type="NCBIfam" id="TIGR00696">
    <property type="entry name" value="wecG_tagA_cpsF"/>
    <property type="match status" value="1"/>
</dbReference>
<keyword evidence="2" id="KW-0808">Transferase</keyword>
<accession>A0A839EK84</accession>
<organism evidence="3 4">
    <name type="scientific">Phyllobacterium myrsinacearum</name>
    <dbReference type="NCBI Taxonomy" id="28101"/>
    <lineage>
        <taxon>Bacteria</taxon>
        <taxon>Pseudomonadati</taxon>
        <taxon>Pseudomonadota</taxon>
        <taxon>Alphaproteobacteria</taxon>
        <taxon>Hyphomicrobiales</taxon>
        <taxon>Phyllobacteriaceae</taxon>
        <taxon>Phyllobacterium</taxon>
    </lineage>
</organism>
<evidence type="ECO:0000256" key="1">
    <source>
        <dbReference type="ARBA" id="ARBA00022676"/>
    </source>
</evidence>
<comment type="caution">
    <text evidence="3">The sequence shown here is derived from an EMBL/GenBank/DDBJ whole genome shotgun (WGS) entry which is preliminary data.</text>
</comment>
<evidence type="ECO:0000256" key="2">
    <source>
        <dbReference type="ARBA" id="ARBA00022679"/>
    </source>
</evidence>
<evidence type="ECO:0000313" key="3">
    <source>
        <dbReference type="EMBL" id="MBA8877130.1"/>
    </source>
</evidence>
<dbReference type="EMBL" id="JACGXN010000001">
    <property type="protein sequence ID" value="MBA8877130.1"/>
    <property type="molecule type" value="Genomic_DNA"/>
</dbReference>
<dbReference type="Proteomes" id="UP000549052">
    <property type="component" value="Unassembled WGS sequence"/>
</dbReference>
<dbReference type="PANTHER" id="PTHR34136">
    <property type="match status" value="1"/>
</dbReference>
<dbReference type="InterPro" id="IPR004629">
    <property type="entry name" value="WecG_TagA_CpsF"/>
</dbReference>
<dbReference type="Pfam" id="PF03808">
    <property type="entry name" value="Glyco_tran_WecG"/>
    <property type="match status" value="1"/>
</dbReference>
<dbReference type="AlphaFoldDB" id="A0A839EK84"/>
<keyword evidence="4" id="KW-1185">Reference proteome</keyword>
<gene>
    <name evidence="3" type="ORF">FHW16_000812</name>
</gene>
<dbReference type="PANTHER" id="PTHR34136:SF1">
    <property type="entry name" value="UDP-N-ACETYL-D-MANNOSAMINURONIC ACID TRANSFERASE"/>
    <property type="match status" value="1"/>
</dbReference>
<proteinExistence type="predicted"/>
<protein>
    <submittedName>
        <fullName evidence="3">Exopolysaccharide biosynthesis WecB/TagA/CpsF family protein</fullName>
    </submittedName>
</protein>